<keyword evidence="3" id="KW-0805">Transcription regulation</keyword>
<keyword evidence="1" id="KW-0479">Metal-binding</keyword>
<evidence type="ECO:0000256" key="5">
    <source>
        <dbReference type="ARBA" id="ARBA00023242"/>
    </source>
</evidence>
<sequence>MPLSQSALERGNPPPRRKSCVACARAKRRCNLAHPSCSRPRAQLDAYTAELVAPQARPTFISYVTSQRLQYALDQLLAAPLQMVRDNAVPWCHAQLYRDAMPRSMQDAQACCALYIAKNRTNAASVLRIIEARVADLVATPPPDAAASPLEALARAQALLLYQLMRLFDGDVRSRAAAEQTMPHLEAAAAALAPITAEDPPPHEAAADSGNGCLLPLYPLAGTRAFWEAWIVRESARRTMLVTFLVVVIYRLLRSGSPVLCDKMVHGGARFTASAHLWRAADPVEFAVAWGQRKHFLVPNSGVGDILLEAEPDDIDSYGRIMLTALLGIDEVRGWFLSKGATL</sequence>
<dbReference type="EMBL" id="OUUZ01000003">
    <property type="protein sequence ID" value="SPQ20244.1"/>
    <property type="molecule type" value="Genomic_DNA"/>
</dbReference>
<evidence type="ECO:0000313" key="7">
    <source>
        <dbReference type="Proteomes" id="UP000289323"/>
    </source>
</evidence>
<name>A0A446BCN2_9PEZI</name>
<evidence type="ECO:0000313" key="6">
    <source>
        <dbReference type="EMBL" id="SPQ20244.1"/>
    </source>
</evidence>
<dbReference type="PANTHER" id="PTHR47660:SF3">
    <property type="entry name" value="FINGER DOMAIN PROTEIN, PUTATIVE (AFU_ORTHOLOGUE AFUA_4G03310)-RELATED"/>
    <property type="match status" value="1"/>
</dbReference>
<dbReference type="GO" id="GO:0000981">
    <property type="term" value="F:DNA-binding transcription factor activity, RNA polymerase II-specific"/>
    <property type="evidence" value="ECO:0007669"/>
    <property type="project" value="InterPro"/>
</dbReference>
<keyword evidence="2" id="KW-0862">Zinc</keyword>
<proteinExistence type="predicted"/>
<organism evidence="6 7">
    <name type="scientific">Thermothielavioides terrestris</name>
    <dbReference type="NCBI Taxonomy" id="2587410"/>
    <lineage>
        <taxon>Eukaryota</taxon>
        <taxon>Fungi</taxon>
        <taxon>Dikarya</taxon>
        <taxon>Ascomycota</taxon>
        <taxon>Pezizomycotina</taxon>
        <taxon>Sordariomycetes</taxon>
        <taxon>Sordariomycetidae</taxon>
        <taxon>Sordariales</taxon>
        <taxon>Chaetomiaceae</taxon>
        <taxon>Thermothielavioides</taxon>
    </lineage>
</organism>
<evidence type="ECO:0000256" key="4">
    <source>
        <dbReference type="ARBA" id="ARBA00023163"/>
    </source>
</evidence>
<evidence type="ECO:0000256" key="2">
    <source>
        <dbReference type="ARBA" id="ARBA00022833"/>
    </source>
</evidence>
<reference evidence="6 7" key="1">
    <citation type="submission" date="2018-04" db="EMBL/GenBank/DDBJ databases">
        <authorList>
            <person name="Huttner S."/>
            <person name="Dainat J."/>
        </authorList>
    </citation>
    <scope>NUCLEOTIDE SEQUENCE [LARGE SCALE GENOMIC DNA]</scope>
</reference>
<evidence type="ECO:0000256" key="3">
    <source>
        <dbReference type="ARBA" id="ARBA00023015"/>
    </source>
</evidence>
<protein>
    <submittedName>
        <fullName evidence="6">Ed21f4f5-700d-4435-923b-dd219a4d9def</fullName>
    </submittedName>
</protein>
<dbReference type="InterPro" id="IPR001138">
    <property type="entry name" value="Zn2Cys6_DnaBD"/>
</dbReference>
<dbReference type="GO" id="GO:0008270">
    <property type="term" value="F:zinc ion binding"/>
    <property type="evidence" value="ECO:0007669"/>
    <property type="project" value="InterPro"/>
</dbReference>
<dbReference type="CDD" id="cd00067">
    <property type="entry name" value="GAL4"/>
    <property type="match status" value="1"/>
</dbReference>
<evidence type="ECO:0000256" key="1">
    <source>
        <dbReference type="ARBA" id="ARBA00022723"/>
    </source>
</evidence>
<dbReference type="AlphaFoldDB" id="A0A446BCN2"/>
<dbReference type="Proteomes" id="UP000289323">
    <property type="component" value="Unassembled WGS sequence"/>
</dbReference>
<gene>
    <name evidence="6" type="ORF">TT172_LOCUS2663</name>
</gene>
<dbReference type="PANTHER" id="PTHR47660">
    <property type="entry name" value="TRANSCRIPTION FACTOR WITH C2H2 AND ZN(2)-CYS(6) DNA BINDING DOMAIN (EUROFUNG)-RELATED-RELATED"/>
    <property type="match status" value="1"/>
</dbReference>
<keyword evidence="5" id="KW-0539">Nucleus</keyword>
<keyword evidence="4" id="KW-0804">Transcription</keyword>
<accession>A0A446BCN2</accession>